<feature type="region of interest" description="Disordered" evidence="2">
    <location>
        <begin position="404"/>
        <end position="465"/>
    </location>
</feature>
<reference evidence="3" key="1">
    <citation type="submission" date="2021-01" db="EMBL/GenBank/DDBJ databases">
        <authorList>
            <person name="Corre E."/>
            <person name="Pelletier E."/>
            <person name="Niang G."/>
            <person name="Scheremetjew M."/>
            <person name="Finn R."/>
            <person name="Kale V."/>
            <person name="Holt S."/>
            <person name="Cochrane G."/>
            <person name="Meng A."/>
            <person name="Brown T."/>
            <person name="Cohen L."/>
        </authorList>
    </citation>
    <scope>NUCLEOTIDE SEQUENCE</scope>
    <source>
        <strain evidence="3">379</strain>
    </source>
</reference>
<evidence type="ECO:0000256" key="2">
    <source>
        <dbReference type="SAM" id="MobiDB-lite"/>
    </source>
</evidence>
<proteinExistence type="predicted"/>
<gene>
    <name evidence="3" type="ORF">EHUX00137_LOCUS40577</name>
</gene>
<organism evidence="3">
    <name type="scientific">Emiliania huxleyi</name>
    <name type="common">Coccolithophore</name>
    <name type="synonym">Pontosphaera huxleyi</name>
    <dbReference type="NCBI Taxonomy" id="2903"/>
    <lineage>
        <taxon>Eukaryota</taxon>
        <taxon>Haptista</taxon>
        <taxon>Haptophyta</taxon>
        <taxon>Prymnesiophyceae</taxon>
        <taxon>Isochrysidales</taxon>
        <taxon>Noelaerhabdaceae</taxon>
        <taxon>Emiliania</taxon>
    </lineage>
</organism>
<dbReference type="Pfam" id="PF02493">
    <property type="entry name" value="MORN"/>
    <property type="match status" value="14"/>
</dbReference>
<dbReference type="InterPro" id="IPR003409">
    <property type="entry name" value="MORN"/>
</dbReference>
<name>A0A7S3X043_EMIHU</name>
<accession>A0A7S3X043</accession>
<sequence length="465" mass="50247">MVDASSFTRGEVTGPATYQGEWAHDQWCGRGELRTDDGLVRYTGHFRASVRHGSGVMRRRESRGAAWEVYDGQWSVGRRHGQGRCIYADGSVYEGDWLHGRPNGWGELREPDGALYAGKWVGGLRSGEGRAVARGPANARRETYTGRFEADRRHGHGRCEWPSGEVYVGFWRNGVRHGTGRIVTANGDEFSGGWSEDHQQGEGTFRAASGEDTYTGAWVGGVRCGHGEWRSRSCHYVGQWSDNQRHGEGTETDKHGVYIGDFVRGERHGRGRCVYSDGSVYDGEWSASRRHGQGTCRFPPASALTFFRGEGDAGAGGTASKEDGAAAGRAAETAVAIYVGEWRDDERSGLGRYEGAPEPWGRGEKYDGDWLHGAPHGRGRCEYNDGDTFEGLWIEGVRQGDGALARQRRERTTRLGEAPGGLFATSGAAGSRPASAPVGAASPAAGGGAGRTFSARPATVQGARR</sequence>
<dbReference type="SMART" id="SM00698">
    <property type="entry name" value="MORN"/>
    <property type="match status" value="14"/>
</dbReference>
<feature type="compositionally biased region" description="Low complexity" evidence="2">
    <location>
        <begin position="424"/>
        <end position="444"/>
    </location>
</feature>
<dbReference type="PANTHER" id="PTHR23084:SF263">
    <property type="entry name" value="MORN REPEAT-CONTAINING PROTEIN 1"/>
    <property type="match status" value="1"/>
</dbReference>
<protein>
    <submittedName>
        <fullName evidence="3">Uncharacterized protein</fullName>
    </submittedName>
</protein>
<evidence type="ECO:0000256" key="1">
    <source>
        <dbReference type="ARBA" id="ARBA00022737"/>
    </source>
</evidence>
<keyword evidence="1" id="KW-0677">Repeat</keyword>
<dbReference type="PANTHER" id="PTHR23084">
    <property type="entry name" value="PHOSPHATIDYLINOSITOL-4-PHOSPHATE 5-KINASE RELATED"/>
    <property type="match status" value="1"/>
</dbReference>
<evidence type="ECO:0000313" key="3">
    <source>
        <dbReference type="EMBL" id="CAE0587887.1"/>
    </source>
</evidence>
<dbReference type="SUPFAM" id="SSF82185">
    <property type="entry name" value="Histone H3 K4-specific methyltransferase SET7/9 N-terminal domain"/>
    <property type="match status" value="4"/>
</dbReference>
<dbReference type="Gene3D" id="2.20.110.10">
    <property type="entry name" value="Histone H3 K4-specific methyltransferase SET7/9 N-terminal domain"/>
    <property type="match status" value="4"/>
</dbReference>
<dbReference type="AlphaFoldDB" id="A0A7S3X043"/>
<dbReference type="EMBL" id="HBIR01051993">
    <property type="protein sequence ID" value="CAE0587887.1"/>
    <property type="molecule type" value="Transcribed_RNA"/>
</dbReference>